<evidence type="ECO:0000313" key="2">
    <source>
        <dbReference type="Proteomes" id="UP000189835"/>
    </source>
</evidence>
<name>A0A1V4BUU0_MICAE</name>
<dbReference type="InterPro" id="IPR011335">
    <property type="entry name" value="Restrct_endonuc-II-like"/>
</dbReference>
<dbReference type="AlphaFoldDB" id="A0A1V4BUU0"/>
<accession>A0A1V4BUU0</accession>
<evidence type="ECO:0000313" key="1">
    <source>
        <dbReference type="EMBL" id="OPF18207.1"/>
    </source>
</evidence>
<gene>
    <name evidence="1" type="ORF">B1L04_14835</name>
</gene>
<dbReference type="EMBL" id="MVGR01000004">
    <property type="protein sequence ID" value="OPF18207.1"/>
    <property type="molecule type" value="Genomic_DNA"/>
</dbReference>
<dbReference type="CDD" id="cd22366">
    <property type="entry name" value="XisH-like"/>
    <property type="match status" value="1"/>
</dbReference>
<dbReference type="Gene3D" id="3.40.1350.10">
    <property type="match status" value="1"/>
</dbReference>
<dbReference type="InterPro" id="IPR014919">
    <property type="entry name" value="XisH"/>
</dbReference>
<dbReference type="Proteomes" id="UP000189835">
    <property type="component" value="Unassembled WGS sequence"/>
</dbReference>
<dbReference type="Pfam" id="PF08814">
    <property type="entry name" value="XisH"/>
    <property type="match status" value="1"/>
</dbReference>
<dbReference type="SUPFAM" id="SSF52980">
    <property type="entry name" value="Restriction endonuclease-like"/>
    <property type="match status" value="1"/>
</dbReference>
<protein>
    <submittedName>
        <fullName evidence="1">Fatty-acid oxidation protein subunit alpha</fullName>
    </submittedName>
</protein>
<dbReference type="GO" id="GO:0003676">
    <property type="term" value="F:nucleic acid binding"/>
    <property type="evidence" value="ECO:0007669"/>
    <property type="project" value="InterPro"/>
</dbReference>
<organism evidence="1 2">
    <name type="scientific">Microcystis aeruginosa KW</name>
    <dbReference type="NCBI Taxonomy" id="1960155"/>
    <lineage>
        <taxon>Bacteria</taxon>
        <taxon>Bacillati</taxon>
        <taxon>Cyanobacteriota</taxon>
        <taxon>Cyanophyceae</taxon>
        <taxon>Oscillatoriophycideae</taxon>
        <taxon>Chroococcales</taxon>
        <taxon>Microcystaceae</taxon>
        <taxon>Microcystis</taxon>
    </lineage>
</organism>
<sequence length="138" mass="15671">MAKDLVYQAAKNALIKDNWLITHDLYTISFGGVNMAVDLGAEKLIAATKDHQKIAVEIKSFLEGSSAISEFHTALGQFINYRAVLKRKDSDRVLFLAIPSFTYDTFFSLDFTQLMIRENHLKLIIFSPSQEVILTWIN</sequence>
<proteinExistence type="predicted"/>
<reference evidence="1 2" key="1">
    <citation type="submission" date="2017-02" db="EMBL/GenBank/DDBJ databases">
        <title>Genome sequence of Microcystis aeruginosa KW.</title>
        <authorList>
            <person name="Oh H.-M."/>
            <person name="Ahn C.-Y."/>
            <person name="Jeong H."/>
            <person name="Srivastava A."/>
            <person name="Lee H.-G."/>
            <person name="Kang S.-R."/>
        </authorList>
    </citation>
    <scope>NUCLEOTIDE SEQUENCE [LARGE SCALE GENOMIC DNA]</scope>
    <source>
        <strain evidence="1 2">KW</strain>
    </source>
</reference>
<comment type="caution">
    <text evidence="1">The sequence shown here is derived from an EMBL/GenBank/DDBJ whole genome shotgun (WGS) entry which is preliminary data.</text>
</comment>
<dbReference type="InterPro" id="IPR011856">
    <property type="entry name" value="tRNA_endonuc-like_dom_sf"/>
</dbReference>